<dbReference type="RefSeq" id="WP_233787014.1">
    <property type="nucleotide sequence ID" value="NZ_VLKB01000007.1"/>
</dbReference>
<dbReference type="AlphaFoldDB" id="A0A3S1A5U3"/>
<reference evidence="1" key="2">
    <citation type="journal article" date="2019" name="Genome Biol. Evol.">
        <title>Day and night: Metabolic profiles and evolutionary relationships of six axenic non-marine cyanobacteria.</title>
        <authorList>
            <person name="Will S.E."/>
            <person name="Henke P."/>
            <person name="Boedeker C."/>
            <person name="Huang S."/>
            <person name="Brinkmann H."/>
            <person name="Rohde M."/>
            <person name="Jarek M."/>
            <person name="Friedl T."/>
            <person name="Seufert S."/>
            <person name="Schumacher M."/>
            <person name="Overmann J."/>
            <person name="Neumann-Schaal M."/>
            <person name="Petersen J."/>
        </authorList>
    </citation>
    <scope>NUCLEOTIDE SEQUENCE [LARGE SCALE GENOMIC DNA]</scope>
    <source>
        <strain evidence="1">PCC 7102</strain>
    </source>
</reference>
<dbReference type="PANTHER" id="PTHR35841">
    <property type="entry name" value="PHOSPHONATES-BINDING PERIPLASMIC PROTEIN"/>
    <property type="match status" value="1"/>
</dbReference>
<reference evidence="1" key="1">
    <citation type="submission" date="2018-12" db="EMBL/GenBank/DDBJ databases">
        <authorList>
            <person name="Will S."/>
            <person name="Neumann-Schaal M."/>
            <person name="Henke P."/>
        </authorList>
    </citation>
    <scope>NUCLEOTIDE SEQUENCE</scope>
    <source>
        <strain evidence="1">PCC 7102</strain>
    </source>
</reference>
<dbReference type="SUPFAM" id="SSF53850">
    <property type="entry name" value="Periplasmic binding protein-like II"/>
    <property type="match status" value="1"/>
</dbReference>
<proteinExistence type="predicted"/>
<sequence>MLFIVAACSTEKLSRKQVELVVGIVNYEDSKQTLKKFARFKEYLGNKTKALVQLEPAFNESIAIERIQRQSWSLVFAPPGLAALASTNYKYELLFSLNINVDSRACLVVRSDSSLRDLKDLQGKTVALGTPGAASGYYFPLYNLYGLTLKEVLFAPTPSEVIKLVADQQADVGAVSWEEFNLYHTKFNNVEFRVLFTDSHNVPPGAVLIAPNVETTNRDLIKKYMREASPTLIQEIGYIPNADVPDYKYMSAVIDRVARIATRLSSKPVRLF</sequence>
<dbReference type="Pfam" id="PF12974">
    <property type="entry name" value="Phosphonate-bd"/>
    <property type="match status" value="1"/>
</dbReference>
<gene>
    <name evidence="1" type="ORF">DSM106972_093950</name>
</gene>
<dbReference type="EMBL" id="RSCL01000050">
    <property type="protein sequence ID" value="RUS94198.1"/>
    <property type="molecule type" value="Genomic_DNA"/>
</dbReference>
<dbReference type="Gene3D" id="3.40.190.10">
    <property type="entry name" value="Periplasmic binding protein-like II"/>
    <property type="match status" value="2"/>
</dbReference>
<dbReference type="PANTHER" id="PTHR35841:SF1">
    <property type="entry name" value="PHOSPHONATES-BINDING PERIPLASMIC PROTEIN"/>
    <property type="match status" value="1"/>
</dbReference>
<keyword evidence="2" id="KW-1185">Reference proteome</keyword>
<evidence type="ECO:0000313" key="2">
    <source>
        <dbReference type="Proteomes" id="UP000271624"/>
    </source>
</evidence>
<accession>A0A3S1A5U3</accession>
<evidence type="ECO:0000313" key="1">
    <source>
        <dbReference type="EMBL" id="RUS94198.1"/>
    </source>
</evidence>
<protein>
    <submittedName>
        <fullName evidence="1">Phosphonate ABC transporter substrate-binding protein</fullName>
    </submittedName>
</protein>
<organism evidence="1 2">
    <name type="scientific">Dulcicalothrix desertica PCC 7102</name>
    <dbReference type="NCBI Taxonomy" id="232991"/>
    <lineage>
        <taxon>Bacteria</taxon>
        <taxon>Bacillati</taxon>
        <taxon>Cyanobacteriota</taxon>
        <taxon>Cyanophyceae</taxon>
        <taxon>Nostocales</taxon>
        <taxon>Calotrichaceae</taxon>
        <taxon>Dulcicalothrix</taxon>
    </lineage>
</organism>
<comment type="caution">
    <text evidence="1">The sequence shown here is derived from an EMBL/GenBank/DDBJ whole genome shotgun (WGS) entry which is preliminary data.</text>
</comment>
<dbReference type="Proteomes" id="UP000271624">
    <property type="component" value="Unassembled WGS sequence"/>
</dbReference>
<name>A0A3S1A5U3_9CYAN</name>